<dbReference type="RefSeq" id="WP_177154733.1">
    <property type="nucleotide sequence ID" value="NZ_FNAD01000001.1"/>
</dbReference>
<proteinExistence type="predicted"/>
<gene>
    <name evidence="3" type="ORF">SAMN05216270_101277</name>
</gene>
<dbReference type="AlphaFoldDB" id="A0A1G6R5N7"/>
<protein>
    <submittedName>
        <fullName evidence="3">Trypsin-like peptidase domain-containing protein</fullName>
    </submittedName>
</protein>
<dbReference type="STRING" id="58114.SAMN05216270_101277"/>
<evidence type="ECO:0000313" key="4">
    <source>
        <dbReference type="Proteomes" id="UP000198949"/>
    </source>
</evidence>
<keyword evidence="4" id="KW-1185">Reference proteome</keyword>
<dbReference type="EMBL" id="FNAD01000001">
    <property type="protein sequence ID" value="SDC99226.1"/>
    <property type="molecule type" value="Genomic_DNA"/>
</dbReference>
<dbReference type="Proteomes" id="UP000198949">
    <property type="component" value="Unassembled WGS sequence"/>
</dbReference>
<evidence type="ECO:0000256" key="2">
    <source>
        <dbReference type="SAM" id="Phobius"/>
    </source>
</evidence>
<evidence type="ECO:0000313" key="3">
    <source>
        <dbReference type="EMBL" id="SDC99226.1"/>
    </source>
</evidence>
<organism evidence="3 4">
    <name type="scientific">Glycomyces harbinensis</name>
    <dbReference type="NCBI Taxonomy" id="58114"/>
    <lineage>
        <taxon>Bacteria</taxon>
        <taxon>Bacillati</taxon>
        <taxon>Actinomycetota</taxon>
        <taxon>Actinomycetes</taxon>
        <taxon>Glycomycetales</taxon>
        <taxon>Glycomycetaceae</taxon>
        <taxon>Glycomyces</taxon>
    </lineage>
</organism>
<keyword evidence="2" id="KW-0472">Membrane</keyword>
<evidence type="ECO:0000256" key="1">
    <source>
        <dbReference type="SAM" id="MobiDB-lite"/>
    </source>
</evidence>
<accession>A0A1G6R5N7</accession>
<keyword evidence="2" id="KW-0812">Transmembrane</keyword>
<dbReference type="InterPro" id="IPR009003">
    <property type="entry name" value="Peptidase_S1_PA"/>
</dbReference>
<dbReference type="Pfam" id="PF13365">
    <property type="entry name" value="Trypsin_2"/>
    <property type="match status" value="1"/>
</dbReference>
<reference evidence="4" key="1">
    <citation type="submission" date="2016-10" db="EMBL/GenBank/DDBJ databases">
        <authorList>
            <person name="Varghese N."/>
            <person name="Submissions S."/>
        </authorList>
    </citation>
    <scope>NUCLEOTIDE SEQUENCE [LARGE SCALE GENOMIC DNA]</scope>
    <source>
        <strain evidence="4">CGMCC 4.3516</strain>
    </source>
</reference>
<feature type="region of interest" description="Disordered" evidence="1">
    <location>
        <begin position="214"/>
        <end position="238"/>
    </location>
</feature>
<feature type="transmembrane region" description="Helical" evidence="2">
    <location>
        <begin position="298"/>
        <end position="316"/>
    </location>
</feature>
<dbReference type="Gene3D" id="2.40.10.120">
    <property type="match status" value="1"/>
</dbReference>
<keyword evidence="2" id="KW-1133">Transmembrane helix</keyword>
<feature type="transmembrane region" description="Helical" evidence="2">
    <location>
        <begin position="258"/>
        <end position="278"/>
    </location>
</feature>
<name>A0A1G6R5N7_9ACTN</name>
<dbReference type="SUPFAM" id="SSF50494">
    <property type="entry name" value="Trypsin-like serine proteases"/>
    <property type="match status" value="1"/>
</dbReference>
<sequence length="455" mass="49513">MARSDHLAERPPWLVRIPYPDGDRIAGAGMLVSRRFIVTCAHVVGLHAGRTAEAAGRGAAPAWPVSVEFPFADLAGPHPATIVHWAPLRDDGDGDVAVLRLERPVREVESAPLMIPKQMRGHRFSVHGFPSGDRAAREAAGTIRGASGQSGNWVQVDADGVTGWSVEHGFSGAPVYDHDAGAVVGIIALMDRHRSGHLLPVRYLRELWPRLPIRDGDCEPPEAEPERPKAPRPRGPVFRQAWAGDEPLKKYTKLPEPGGMFIMVIVAAGLILLAMVLQNENPDSWTYSTDEDLRPLRLVFVGIAAAAGWYAWYLRVEELKPLKGRMMPWSLTVDGEGVKTTGANGNLHFPWAAIESVVIARIGAHPLKKKALDDVFEAVHVKLRSGEDKALRRPAGWPVPAAVELKPGSAKWQVACVLGPLEPPQRKALLDALSRHAGDRLVDTQTVGGKISFWG</sequence>